<evidence type="ECO:0000256" key="1">
    <source>
        <dbReference type="SAM" id="MobiDB-lite"/>
    </source>
</evidence>
<evidence type="ECO:0000259" key="2">
    <source>
        <dbReference type="Pfam" id="PF12802"/>
    </source>
</evidence>
<accession>A0A372ZPE4</accession>
<gene>
    <name evidence="3" type="ORF">DR950_04280</name>
</gene>
<dbReference type="Proteomes" id="UP000263377">
    <property type="component" value="Unassembled WGS sequence"/>
</dbReference>
<dbReference type="PANTHER" id="PTHR43132">
    <property type="entry name" value="ARSENICAL RESISTANCE OPERON REPRESSOR ARSR-RELATED"/>
    <property type="match status" value="1"/>
</dbReference>
<evidence type="ECO:0000313" key="4">
    <source>
        <dbReference type="Proteomes" id="UP000263377"/>
    </source>
</evidence>
<feature type="region of interest" description="Disordered" evidence="1">
    <location>
        <begin position="322"/>
        <end position="342"/>
    </location>
</feature>
<organism evidence="3 4">
    <name type="scientific">Kitasatospora xanthocidica</name>
    <dbReference type="NCBI Taxonomy" id="83382"/>
    <lineage>
        <taxon>Bacteria</taxon>
        <taxon>Bacillati</taxon>
        <taxon>Actinomycetota</taxon>
        <taxon>Actinomycetes</taxon>
        <taxon>Kitasatosporales</taxon>
        <taxon>Streptomycetaceae</taxon>
        <taxon>Kitasatospora</taxon>
    </lineage>
</organism>
<sequence>MVYRIHFTSQDLARTRPAGPMPFAELLAAARALQDRSRAARLDPWRRSVLGRLPERARMALSLAPADGWGPTFLMPAVAGRPEELLERVRATPGRLVAAELAAIAEHQPVPGWARRLAEDGALREELAQSLGLLYEHLVGRYWSRITDCYAADRAVRMRQFLGGGVELLLAGASPRWMRWKPPVLEVRSRVDHDLRLQGQGVLLAPSVFAKRAMVSDDSHGLPQPAVTFPIDDGRPAGWPDLLGPDPAPAGSGPTVTALLGRTRAAVLRVIADHPGCSTKELAVLAGITPSSASEHATVLREARLIGTSRYRNTALHSPTALGLGLLGDGPDVPDVPGSYGS</sequence>
<dbReference type="InterPro" id="IPR036390">
    <property type="entry name" value="WH_DNA-bd_sf"/>
</dbReference>
<dbReference type="CDD" id="cd00090">
    <property type="entry name" value="HTH_ARSR"/>
    <property type="match status" value="1"/>
</dbReference>
<name>A0A372ZPE4_9ACTN</name>
<dbReference type="SUPFAM" id="SSF46785">
    <property type="entry name" value="Winged helix' DNA-binding domain"/>
    <property type="match status" value="1"/>
</dbReference>
<dbReference type="InterPro" id="IPR011991">
    <property type="entry name" value="ArsR-like_HTH"/>
</dbReference>
<dbReference type="AlphaFoldDB" id="A0A372ZPE4"/>
<evidence type="ECO:0000313" key="3">
    <source>
        <dbReference type="EMBL" id="RGD57115.1"/>
    </source>
</evidence>
<comment type="caution">
    <text evidence="3">The sequence shown here is derived from an EMBL/GenBank/DDBJ whole genome shotgun (WGS) entry which is preliminary data.</text>
</comment>
<feature type="domain" description="HTH marR-type" evidence="2">
    <location>
        <begin position="261"/>
        <end position="306"/>
    </location>
</feature>
<dbReference type="PANTHER" id="PTHR43132:SF8">
    <property type="entry name" value="HTH-TYPE TRANSCRIPTIONAL REGULATOR KMTR"/>
    <property type="match status" value="1"/>
</dbReference>
<dbReference type="InterPro" id="IPR000835">
    <property type="entry name" value="HTH_MarR-typ"/>
</dbReference>
<dbReference type="Pfam" id="PF12802">
    <property type="entry name" value="MarR_2"/>
    <property type="match status" value="1"/>
</dbReference>
<dbReference type="InterPro" id="IPR036388">
    <property type="entry name" value="WH-like_DNA-bd_sf"/>
</dbReference>
<dbReference type="GO" id="GO:0003700">
    <property type="term" value="F:DNA-binding transcription factor activity"/>
    <property type="evidence" value="ECO:0007669"/>
    <property type="project" value="InterPro"/>
</dbReference>
<reference evidence="3 4" key="1">
    <citation type="submission" date="2018-08" db="EMBL/GenBank/DDBJ databases">
        <title>Diversity &amp; Physiological Properties of Lignin-Decomposing Actinobacteria from Soil.</title>
        <authorList>
            <person name="Roh S.G."/>
            <person name="Kim S.B."/>
        </authorList>
    </citation>
    <scope>NUCLEOTIDE SEQUENCE [LARGE SCALE GENOMIC DNA]</scope>
    <source>
        <strain evidence="3 4">MMS17-GH009</strain>
    </source>
</reference>
<feature type="compositionally biased region" description="Low complexity" evidence="1">
    <location>
        <begin position="329"/>
        <end position="342"/>
    </location>
</feature>
<dbReference type="InterPro" id="IPR051011">
    <property type="entry name" value="Metal_resp_trans_reg"/>
</dbReference>
<dbReference type="RefSeq" id="WP_117485881.1">
    <property type="nucleotide sequence ID" value="NZ_QVIG01000001.1"/>
</dbReference>
<protein>
    <submittedName>
        <fullName evidence="3">ArsR family transcriptional regulator</fullName>
    </submittedName>
</protein>
<proteinExistence type="predicted"/>
<dbReference type="Gene3D" id="1.10.10.10">
    <property type="entry name" value="Winged helix-like DNA-binding domain superfamily/Winged helix DNA-binding domain"/>
    <property type="match status" value="1"/>
</dbReference>
<dbReference type="EMBL" id="QVIG01000001">
    <property type="protein sequence ID" value="RGD57115.1"/>
    <property type="molecule type" value="Genomic_DNA"/>
</dbReference>
<keyword evidence="4" id="KW-1185">Reference proteome</keyword>